<sequence length="86" mass="9567">MLSVPNPPKFLKTGASSINSLTLVRSSLLTLPFFARSNCSNTVACRSCKESWKDFREIVRFSFLDDDVVVVGADETEDLFLVSFIS</sequence>
<evidence type="ECO:0000313" key="2">
    <source>
        <dbReference type="Proteomes" id="UP000774326"/>
    </source>
</evidence>
<name>A0A9P8Q0R1_WICPI</name>
<reference evidence="1" key="1">
    <citation type="journal article" date="2021" name="Open Biol.">
        <title>Shared evolutionary footprints suggest mitochondrial oxidative damage underlies multiple complex I losses in fungi.</title>
        <authorList>
            <person name="Schikora-Tamarit M.A."/>
            <person name="Marcet-Houben M."/>
            <person name="Nosek J."/>
            <person name="Gabaldon T."/>
        </authorList>
    </citation>
    <scope>NUCLEOTIDE SEQUENCE</scope>
    <source>
        <strain evidence="1">CBS2887</strain>
    </source>
</reference>
<dbReference type="AlphaFoldDB" id="A0A9P8Q0R1"/>
<accession>A0A9P8Q0R1</accession>
<organism evidence="1 2">
    <name type="scientific">Wickerhamomyces pijperi</name>
    <name type="common">Yeast</name>
    <name type="synonym">Pichia pijperi</name>
    <dbReference type="NCBI Taxonomy" id="599730"/>
    <lineage>
        <taxon>Eukaryota</taxon>
        <taxon>Fungi</taxon>
        <taxon>Dikarya</taxon>
        <taxon>Ascomycota</taxon>
        <taxon>Saccharomycotina</taxon>
        <taxon>Saccharomycetes</taxon>
        <taxon>Phaffomycetales</taxon>
        <taxon>Wickerhamomycetaceae</taxon>
        <taxon>Wickerhamomyces</taxon>
    </lineage>
</organism>
<proteinExistence type="predicted"/>
<evidence type="ECO:0000313" key="1">
    <source>
        <dbReference type="EMBL" id="KAH3681100.1"/>
    </source>
</evidence>
<dbReference type="EMBL" id="JAEUBG010004595">
    <property type="protein sequence ID" value="KAH3681100.1"/>
    <property type="molecule type" value="Genomic_DNA"/>
</dbReference>
<gene>
    <name evidence="1" type="ORF">WICPIJ_007932</name>
</gene>
<keyword evidence="2" id="KW-1185">Reference proteome</keyword>
<protein>
    <submittedName>
        <fullName evidence="1">Uncharacterized protein</fullName>
    </submittedName>
</protein>
<reference evidence="1" key="2">
    <citation type="submission" date="2021-01" db="EMBL/GenBank/DDBJ databases">
        <authorList>
            <person name="Schikora-Tamarit M.A."/>
        </authorList>
    </citation>
    <scope>NUCLEOTIDE SEQUENCE</scope>
    <source>
        <strain evidence="1">CBS2887</strain>
    </source>
</reference>
<comment type="caution">
    <text evidence="1">The sequence shown here is derived from an EMBL/GenBank/DDBJ whole genome shotgun (WGS) entry which is preliminary data.</text>
</comment>
<dbReference type="Proteomes" id="UP000774326">
    <property type="component" value="Unassembled WGS sequence"/>
</dbReference>